<proteinExistence type="predicted"/>
<feature type="signal peptide" evidence="2">
    <location>
        <begin position="1"/>
        <end position="23"/>
    </location>
</feature>
<reference evidence="3 6" key="2">
    <citation type="journal article" date="2016" name="Sci. Rep.">
        <title>Accelerated dysbiosis of gut microbiota during aggravation of DSS-induced colitis by a butyrate-producing bacterium.</title>
        <authorList>
            <person name="Zhang Q."/>
            <person name="Wu Y."/>
            <person name="Wang J."/>
            <person name="Wu G."/>
            <person name="Long W."/>
            <person name="Xue Z."/>
            <person name="Wang L."/>
            <person name="Zhang X."/>
            <person name="Pang X."/>
            <person name="Zhao Y."/>
            <person name="Zhao L."/>
            <person name="Zhang C."/>
        </authorList>
    </citation>
    <scope>NUCLEOTIDE SEQUENCE [LARGE SCALE GENOMIC DNA]</scope>
    <source>
        <strain evidence="3 6">BPB5</strain>
    </source>
</reference>
<accession>A0A173RSM4</accession>
<feature type="chain" id="PRO_5038212853" evidence="2">
    <location>
        <begin position="24"/>
        <end position="294"/>
    </location>
</feature>
<evidence type="ECO:0000313" key="6">
    <source>
        <dbReference type="Proteomes" id="UP000188159"/>
    </source>
</evidence>
<evidence type="ECO:0000313" key="5">
    <source>
        <dbReference type="Proteomes" id="UP000095598"/>
    </source>
</evidence>
<dbReference type="Proteomes" id="UP000095598">
    <property type="component" value="Unassembled WGS sequence"/>
</dbReference>
<dbReference type="EMBL" id="CP012098">
    <property type="protein sequence ID" value="AQP38307.1"/>
    <property type="molecule type" value="Genomic_DNA"/>
</dbReference>
<gene>
    <name evidence="3" type="ORF">DO83_00800</name>
    <name evidence="4" type="ORF">ERS852425_00749</name>
</gene>
<dbReference type="AlphaFoldDB" id="A0A173RSM4"/>
<dbReference type="EMBL" id="CYXT01000003">
    <property type="protein sequence ID" value="CUM80746.1"/>
    <property type="molecule type" value="Genomic_DNA"/>
</dbReference>
<organism evidence="4 5">
    <name type="scientific">Anaerostipes hadrus</name>
    <dbReference type="NCBI Taxonomy" id="649756"/>
    <lineage>
        <taxon>Bacteria</taxon>
        <taxon>Bacillati</taxon>
        <taxon>Bacillota</taxon>
        <taxon>Clostridia</taxon>
        <taxon>Lachnospirales</taxon>
        <taxon>Lachnospiraceae</taxon>
        <taxon>Anaerostipes</taxon>
    </lineage>
</organism>
<evidence type="ECO:0000256" key="1">
    <source>
        <dbReference type="SAM" id="Coils"/>
    </source>
</evidence>
<dbReference type="RefSeq" id="WP_008393767.1">
    <property type="nucleotide sequence ID" value="NZ_BAABYN010000001.1"/>
</dbReference>
<reference evidence="4 5" key="1">
    <citation type="submission" date="2015-09" db="EMBL/GenBank/DDBJ databases">
        <authorList>
            <consortium name="Pathogen Informatics"/>
        </authorList>
    </citation>
    <scope>NUCLEOTIDE SEQUENCE [LARGE SCALE GENOMIC DNA]</scope>
    <source>
        <strain evidence="4 5">2789STDY5608868</strain>
    </source>
</reference>
<sequence>MKKQYALIGLLTIVLGSTINVSAAQTTTNFSNNKNKEQISINLSSEEQKLITQEQKSVVNEIKKLDVDDEKFSEQLNKTINEKYNKIDEEVENKAKEEGIDKNSISNVETNLKEKTYKIDDDKEVNFQGTTVSVDVLEEKDKVTNELEDESEGLESALNFIKSNFIKSVEAATKSKTKEVTYKKYVTDSIIKSWKTAVYYISCEFTYNGTKVTARRTGNYVKPQGVVLNALYCTVDKESAVQKPSSKRRIAYVSGTLEGGIQIKGTGLIVDRFWGRAEIECNSKGTISKRFRHS</sequence>
<evidence type="ECO:0000313" key="4">
    <source>
        <dbReference type="EMBL" id="CUM80746.1"/>
    </source>
</evidence>
<dbReference type="Proteomes" id="UP000188159">
    <property type="component" value="Chromosome"/>
</dbReference>
<protein>
    <submittedName>
        <fullName evidence="4">Uncharacterized protein</fullName>
    </submittedName>
</protein>
<feature type="coiled-coil region" evidence="1">
    <location>
        <begin position="137"/>
        <end position="164"/>
    </location>
</feature>
<evidence type="ECO:0000256" key="2">
    <source>
        <dbReference type="SAM" id="SignalP"/>
    </source>
</evidence>
<keyword evidence="2" id="KW-0732">Signal</keyword>
<evidence type="ECO:0000313" key="3">
    <source>
        <dbReference type="EMBL" id="AQP38307.1"/>
    </source>
</evidence>
<name>A0A173RSM4_ANAHA</name>
<keyword evidence="1" id="KW-0175">Coiled coil</keyword>